<feature type="region of interest" description="Disordered" evidence="1">
    <location>
        <begin position="63"/>
        <end position="82"/>
    </location>
</feature>
<evidence type="ECO:0000313" key="2">
    <source>
        <dbReference type="Proteomes" id="UP000035680"/>
    </source>
</evidence>
<reference evidence="2" key="1">
    <citation type="submission" date="2014-07" db="EMBL/GenBank/DDBJ databases">
        <authorList>
            <person name="Martin A.A"/>
            <person name="De Silva N."/>
        </authorList>
    </citation>
    <scope>NUCLEOTIDE SEQUENCE</scope>
</reference>
<evidence type="ECO:0000256" key="1">
    <source>
        <dbReference type="SAM" id="MobiDB-lite"/>
    </source>
</evidence>
<accession>A0A0K0FXU0</accession>
<keyword evidence="2" id="KW-1185">Reference proteome</keyword>
<dbReference type="WBParaSite" id="SVE_1726600.1">
    <property type="protein sequence ID" value="SVE_1726600.1"/>
    <property type="gene ID" value="SVE_1726600"/>
</dbReference>
<feature type="compositionally biased region" description="Basic and acidic residues" evidence="1">
    <location>
        <begin position="73"/>
        <end position="82"/>
    </location>
</feature>
<organism evidence="2 3">
    <name type="scientific">Strongyloides venezuelensis</name>
    <name type="common">Threadworm</name>
    <dbReference type="NCBI Taxonomy" id="75913"/>
    <lineage>
        <taxon>Eukaryota</taxon>
        <taxon>Metazoa</taxon>
        <taxon>Ecdysozoa</taxon>
        <taxon>Nematoda</taxon>
        <taxon>Chromadorea</taxon>
        <taxon>Rhabditida</taxon>
        <taxon>Tylenchina</taxon>
        <taxon>Panagrolaimomorpha</taxon>
        <taxon>Strongyloidoidea</taxon>
        <taxon>Strongyloididae</taxon>
        <taxon>Strongyloides</taxon>
    </lineage>
</organism>
<reference evidence="3" key="2">
    <citation type="submission" date="2015-08" db="UniProtKB">
        <authorList>
            <consortium name="WormBaseParasite"/>
        </authorList>
    </citation>
    <scope>IDENTIFICATION</scope>
</reference>
<protein>
    <submittedName>
        <fullName evidence="3">TLDc domain-containing protein</fullName>
    </submittedName>
</protein>
<evidence type="ECO:0000313" key="3">
    <source>
        <dbReference type="WBParaSite" id="SVE_1726600.1"/>
    </source>
</evidence>
<name>A0A0K0FXU0_STRVS</name>
<dbReference type="Proteomes" id="UP000035680">
    <property type="component" value="Unassembled WGS sequence"/>
</dbReference>
<sequence>MSSTEVSTKSKRGWKAFNNIGHKLTYSTTNILFWSNKDKKKNESSSSENNLKYFEVSSQNSGEYKKNVKNSGKKPEHTGRFERSPLVVHGVDTTDSSTDYLIESYKLSMRKQKELLLDNTEGVSQRSLSVDRIFNNCSFKGEAFSVENLHPLYITKNKSSTEVNMLHNSFPVAQSIDKSYSDVLNSEEISQEILFWLKNQDTKAYKMEKHERLQAMLSDVYLNIFIYYYKPNKKYYNNIDIFLLIFKYF</sequence>
<proteinExistence type="predicted"/>
<dbReference type="AlphaFoldDB" id="A0A0K0FXU0"/>